<dbReference type="InterPro" id="IPR001593">
    <property type="entry name" value="Ribosomal_eS1"/>
</dbReference>
<proteinExistence type="inferred from homology"/>
<dbReference type="InterPro" id="IPR018281">
    <property type="entry name" value="Ribosomal_eS1_CS"/>
</dbReference>
<dbReference type="InterPro" id="IPR027500">
    <property type="entry name" value="Ribosomal_eS1_euk"/>
</dbReference>
<evidence type="ECO:0000313" key="8">
    <source>
        <dbReference type="EMBL" id="ELR15267.1"/>
    </source>
</evidence>
<feature type="region of interest" description="Disordered" evidence="7">
    <location>
        <begin position="1"/>
        <end position="23"/>
    </location>
</feature>
<dbReference type="RefSeq" id="XP_004337280.1">
    <property type="nucleotide sequence ID" value="XM_004337232.1"/>
</dbReference>
<dbReference type="STRING" id="1257118.L8GQT3"/>
<keyword evidence="3 5" id="KW-0689">Ribosomal protein</keyword>
<dbReference type="HAMAP" id="MF_03122">
    <property type="entry name" value="Ribosomal_eS1_euk"/>
    <property type="match status" value="1"/>
</dbReference>
<dbReference type="GO" id="GO:0003735">
    <property type="term" value="F:structural constituent of ribosome"/>
    <property type="evidence" value="ECO:0007669"/>
    <property type="project" value="UniProtKB-UniRule"/>
</dbReference>
<accession>L8GQT3</accession>
<dbReference type="SMART" id="SM01397">
    <property type="entry name" value="Ribosomal_S3Ae"/>
    <property type="match status" value="1"/>
</dbReference>
<dbReference type="VEuPathDB" id="AmoebaDB:ACA1_220040"/>
<comment type="subcellular location">
    <subcellularLocation>
        <location evidence="1 5">Cytoplasm</location>
    </subcellularLocation>
</comment>
<dbReference type="Proteomes" id="UP000011083">
    <property type="component" value="Unassembled WGS sequence"/>
</dbReference>
<dbReference type="GeneID" id="14915869"/>
<dbReference type="GO" id="GO:0006412">
    <property type="term" value="P:translation"/>
    <property type="evidence" value="ECO:0007669"/>
    <property type="project" value="UniProtKB-UniRule"/>
</dbReference>
<reference evidence="8 9" key="1">
    <citation type="journal article" date="2013" name="Genome Biol.">
        <title>Genome of Acanthamoeba castellanii highlights extensive lateral gene transfer and early evolution of tyrosine kinase signaling.</title>
        <authorList>
            <person name="Clarke M."/>
            <person name="Lohan A.J."/>
            <person name="Liu B."/>
            <person name="Lagkouvardos I."/>
            <person name="Roy S."/>
            <person name="Zafar N."/>
            <person name="Bertelli C."/>
            <person name="Schilde C."/>
            <person name="Kianianmomeni A."/>
            <person name="Burglin T.R."/>
            <person name="Frech C."/>
            <person name="Turcotte B."/>
            <person name="Kopec K.O."/>
            <person name="Synnott J.M."/>
            <person name="Choo C."/>
            <person name="Paponov I."/>
            <person name="Finkler A."/>
            <person name="Soon Heng Tan C."/>
            <person name="Hutchins A.P."/>
            <person name="Weinmeier T."/>
            <person name="Rattei T."/>
            <person name="Chu J.S."/>
            <person name="Gimenez G."/>
            <person name="Irimia M."/>
            <person name="Rigden D.J."/>
            <person name="Fitzpatrick D.A."/>
            <person name="Lorenzo-Morales J."/>
            <person name="Bateman A."/>
            <person name="Chiu C.H."/>
            <person name="Tang P."/>
            <person name="Hegemann P."/>
            <person name="Fromm H."/>
            <person name="Raoult D."/>
            <person name="Greub G."/>
            <person name="Miranda-Saavedra D."/>
            <person name="Chen N."/>
            <person name="Nash P."/>
            <person name="Ginger M.L."/>
            <person name="Horn M."/>
            <person name="Schaap P."/>
            <person name="Caler L."/>
            <person name="Loftus B."/>
        </authorList>
    </citation>
    <scope>NUCLEOTIDE SEQUENCE [LARGE SCALE GENOMIC DNA]</scope>
    <source>
        <strain evidence="8 9">Neff</strain>
    </source>
</reference>
<evidence type="ECO:0000256" key="1">
    <source>
        <dbReference type="ARBA" id="ARBA00004496"/>
    </source>
</evidence>
<comment type="similarity">
    <text evidence="5 6">Belongs to the eukaryotic ribosomal protein eS1 family.</text>
</comment>
<organism evidence="8 9">
    <name type="scientific">Acanthamoeba castellanii (strain ATCC 30010 / Neff)</name>
    <dbReference type="NCBI Taxonomy" id="1257118"/>
    <lineage>
        <taxon>Eukaryota</taxon>
        <taxon>Amoebozoa</taxon>
        <taxon>Discosea</taxon>
        <taxon>Longamoebia</taxon>
        <taxon>Centramoebida</taxon>
        <taxon>Acanthamoebidae</taxon>
        <taxon>Acanthamoeba</taxon>
    </lineage>
</organism>
<dbReference type="AlphaFoldDB" id="L8GQT3"/>
<dbReference type="OrthoDB" id="9834376at2759"/>
<dbReference type="EMBL" id="KB008036">
    <property type="protein sequence ID" value="ELR15267.1"/>
    <property type="molecule type" value="Genomic_DNA"/>
</dbReference>
<comment type="subunit">
    <text evidence="5">Component of the small ribosomal subunit. Mature ribosomes consist of a small (40S) and a large (60S) subunit. The 40S subunit contains about 33 different proteins and 1 molecule of RNA (18S). The 60S subunit contains about 49 different proteins and 3 molecules of RNA (25S, 5.8S and 5S).</text>
</comment>
<evidence type="ECO:0000256" key="6">
    <source>
        <dbReference type="RuleBase" id="RU000668"/>
    </source>
</evidence>
<evidence type="ECO:0000256" key="2">
    <source>
        <dbReference type="ARBA" id="ARBA00022490"/>
    </source>
</evidence>
<dbReference type="GO" id="GO:0022627">
    <property type="term" value="C:cytosolic small ribosomal subunit"/>
    <property type="evidence" value="ECO:0007669"/>
    <property type="project" value="UniProtKB-UniRule"/>
</dbReference>
<keyword evidence="4 5" id="KW-0687">Ribonucleoprotein</keyword>
<keyword evidence="2 5" id="KW-0963">Cytoplasm</keyword>
<gene>
    <name evidence="8" type="ORF">ACA1_220040</name>
</gene>
<keyword evidence="9" id="KW-1185">Reference proteome</keyword>
<dbReference type="PANTHER" id="PTHR11830">
    <property type="entry name" value="40S RIBOSOMAL PROTEIN S3A"/>
    <property type="match status" value="1"/>
</dbReference>
<dbReference type="PROSITE" id="PS01191">
    <property type="entry name" value="RIBOSOMAL_S3AE"/>
    <property type="match status" value="1"/>
</dbReference>
<feature type="compositionally biased region" description="Basic residues" evidence="7">
    <location>
        <begin position="1"/>
        <end position="19"/>
    </location>
</feature>
<dbReference type="KEGG" id="acan:ACA1_220040"/>
<evidence type="ECO:0000313" key="9">
    <source>
        <dbReference type="Proteomes" id="UP000011083"/>
    </source>
</evidence>
<feature type="initiator methionine" description="Removed" evidence="5">
    <location>
        <position position="1"/>
    </location>
</feature>
<protein>
    <recommendedName>
        <fullName evidence="5">Small ribosomal subunit protein eS1</fullName>
    </recommendedName>
</protein>
<sequence length="259" mass="29244">MAVGKNKKLSKGGKKGQKKKITDPFARKEWYNIKAPSVFRSRNVGKTPVNKTAGTKLSQDALLGRIVEVSLADLNKDEDQAFRNIKLRIEDVQGKDVLTNFHGMNFTTDKLRSLVRKWQSLIEAHVDVKTTDGYYLRIFAIAFTKRRPNQQKRTCYAQSAQIRQIRAKMVQIIVRESTTVDLKDLVVKFIPEAIGKMIERECNGIFPLKDVYIRKVKMLKTPKFDAAKLAELHAGGPAAAEDLGAKVERTEEAPKEESA</sequence>
<name>L8GQT3_ACACF</name>
<evidence type="ECO:0000256" key="7">
    <source>
        <dbReference type="SAM" id="MobiDB-lite"/>
    </source>
</evidence>
<evidence type="ECO:0000256" key="5">
    <source>
        <dbReference type="HAMAP-Rule" id="MF_03122"/>
    </source>
</evidence>
<dbReference type="OMA" id="TRFKGHE"/>
<dbReference type="Pfam" id="PF01015">
    <property type="entry name" value="Ribosomal_S3Ae"/>
    <property type="match status" value="1"/>
</dbReference>
<evidence type="ECO:0000256" key="3">
    <source>
        <dbReference type="ARBA" id="ARBA00022980"/>
    </source>
</evidence>
<evidence type="ECO:0000256" key="4">
    <source>
        <dbReference type="ARBA" id="ARBA00023274"/>
    </source>
</evidence>